<evidence type="ECO:0000313" key="2">
    <source>
        <dbReference type="Proteomes" id="UP000485058"/>
    </source>
</evidence>
<accession>A0A699ZQ07</accession>
<dbReference type="Proteomes" id="UP000485058">
    <property type="component" value="Unassembled WGS sequence"/>
</dbReference>
<keyword evidence="2" id="KW-1185">Reference proteome</keyword>
<sequence>MKQRTDVSCRGLSDGPCLTTGKLPASCCTDCKGQCHHLIVLPHRQRPMAYPPAEVAGSGSRRNMSLFAACFEVTVACCCTVLTEQPWQLPMPTVGLSRCPCSLPSLPFPYLSTPSCWANWMSGATSALAGTRPGCGGKDDQTNLQLRSRYSRSLSPRERLKLCGL</sequence>
<evidence type="ECO:0000313" key="1">
    <source>
        <dbReference type="EMBL" id="GFH24927.1"/>
    </source>
</evidence>
<organism evidence="1 2">
    <name type="scientific">Haematococcus lacustris</name>
    <name type="common">Green alga</name>
    <name type="synonym">Haematococcus pluvialis</name>
    <dbReference type="NCBI Taxonomy" id="44745"/>
    <lineage>
        <taxon>Eukaryota</taxon>
        <taxon>Viridiplantae</taxon>
        <taxon>Chlorophyta</taxon>
        <taxon>core chlorophytes</taxon>
        <taxon>Chlorophyceae</taxon>
        <taxon>CS clade</taxon>
        <taxon>Chlamydomonadales</taxon>
        <taxon>Haematococcaceae</taxon>
        <taxon>Haematococcus</taxon>
    </lineage>
</organism>
<proteinExistence type="predicted"/>
<protein>
    <submittedName>
        <fullName evidence="1">Uncharacterized protein</fullName>
    </submittedName>
</protein>
<comment type="caution">
    <text evidence="1">The sequence shown here is derived from an EMBL/GenBank/DDBJ whole genome shotgun (WGS) entry which is preliminary data.</text>
</comment>
<gene>
    <name evidence="1" type="ORF">HaLaN_22807</name>
</gene>
<dbReference type="AlphaFoldDB" id="A0A699ZQ07"/>
<dbReference type="EMBL" id="BLLF01002671">
    <property type="protein sequence ID" value="GFH24927.1"/>
    <property type="molecule type" value="Genomic_DNA"/>
</dbReference>
<name>A0A699ZQ07_HAELA</name>
<reference evidence="1 2" key="1">
    <citation type="submission" date="2020-02" db="EMBL/GenBank/DDBJ databases">
        <title>Draft genome sequence of Haematococcus lacustris strain NIES-144.</title>
        <authorList>
            <person name="Morimoto D."/>
            <person name="Nakagawa S."/>
            <person name="Yoshida T."/>
            <person name="Sawayama S."/>
        </authorList>
    </citation>
    <scope>NUCLEOTIDE SEQUENCE [LARGE SCALE GENOMIC DNA]</scope>
    <source>
        <strain evidence="1 2">NIES-144</strain>
    </source>
</reference>